<keyword evidence="2" id="KW-1185">Reference proteome</keyword>
<reference evidence="1 2" key="1">
    <citation type="submission" date="2018-05" db="EMBL/GenBank/DDBJ databases">
        <title>Micromonospora from Atacama Desert.</title>
        <authorList>
            <person name="Carro L."/>
            <person name="Goodfellow M."/>
            <person name="Klenk H.-P."/>
        </authorList>
    </citation>
    <scope>NUCLEOTIDE SEQUENCE [LARGE SCALE GENOMIC DNA]</scope>
    <source>
        <strain evidence="1 2">LB39</strain>
    </source>
</reference>
<dbReference type="Proteomes" id="UP000282312">
    <property type="component" value="Unassembled WGS sequence"/>
</dbReference>
<proteinExistence type="predicted"/>
<evidence type="ECO:0000313" key="1">
    <source>
        <dbReference type="EMBL" id="RQX04460.1"/>
    </source>
</evidence>
<accession>A0A3N9WUP2</accession>
<comment type="caution">
    <text evidence="1">The sequence shown here is derived from an EMBL/GenBank/DDBJ whole genome shotgun (WGS) entry which is preliminary data.</text>
</comment>
<dbReference type="AlphaFoldDB" id="A0A3N9WUP2"/>
<evidence type="ECO:0008006" key="3">
    <source>
        <dbReference type="Google" id="ProtNLM"/>
    </source>
</evidence>
<evidence type="ECO:0000313" key="2">
    <source>
        <dbReference type="Proteomes" id="UP000282312"/>
    </source>
</evidence>
<name>A0A3N9WUP2_9ACTN</name>
<dbReference type="EMBL" id="QGSZ01000174">
    <property type="protein sequence ID" value="RQX04460.1"/>
    <property type="molecule type" value="Genomic_DNA"/>
</dbReference>
<gene>
    <name evidence="1" type="ORF">DLJ59_09530</name>
</gene>
<sequence>MLIGYSMWGFLGNGVVDTPDGSRAYRKPFLDALRAEGHDIVLLQRNRDALDSGENFSSTYRWNPAGFPSLDAVILEWRWPLPGRNTIPCGTPGHTCDLHRQTELIDRYTRECGTPTLIWDLDRQLPADDPLRAMPSVSVGEFAILTTPGARHLPCPVPDELLDAADAKRLSRTVREVPLVYVGNQYDRDDHFDRFFAPAAKLVRHQVAGKWTRIEAWPHVEFIGRAAFHDVDGLHRKALATILLLPERYWRVGHMTSRWWEALLAGCIPLVPVEMRGVELYLPRDLHVADGQDVIDRLAWLRGLAGTSQHADLLAACLARLEPFRCSTIAREALAILEDVS</sequence>
<organism evidence="1 2">
    <name type="scientific">Micromonospora inaquosa</name>
    <dbReference type="NCBI Taxonomy" id="2203716"/>
    <lineage>
        <taxon>Bacteria</taxon>
        <taxon>Bacillati</taxon>
        <taxon>Actinomycetota</taxon>
        <taxon>Actinomycetes</taxon>
        <taxon>Micromonosporales</taxon>
        <taxon>Micromonosporaceae</taxon>
        <taxon>Micromonospora</taxon>
    </lineage>
</organism>
<dbReference type="OrthoDB" id="3435153at2"/>
<protein>
    <recommendedName>
        <fullName evidence="3">Glycosyltransferase family 1 protein</fullName>
    </recommendedName>
</protein>
<dbReference type="RefSeq" id="WP_124772132.1">
    <property type="nucleotide sequence ID" value="NZ_QGSZ01000174.1"/>
</dbReference>